<dbReference type="InterPro" id="IPR038726">
    <property type="entry name" value="PDDEXK_AddAB-type"/>
</dbReference>
<evidence type="ECO:0000313" key="10">
    <source>
        <dbReference type="Proteomes" id="UP000665020"/>
    </source>
</evidence>
<evidence type="ECO:0000256" key="1">
    <source>
        <dbReference type="ARBA" id="ARBA00022741"/>
    </source>
</evidence>
<keyword evidence="1" id="KW-0547">Nucleotide-binding</keyword>
<evidence type="ECO:0000259" key="8">
    <source>
        <dbReference type="Pfam" id="PF12705"/>
    </source>
</evidence>
<protein>
    <submittedName>
        <fullName evidence="9">PD-(D/E)XK nuclease family protein</fullName>
    </submittedName>
</protein>
<evidence type="ECO:0000313" key="9">
    <source>
        <dbReference type="EMBL" id="QTL97619.1"/>
    </source>
</evidence>
<dbReference type="InterPro" id="IPR011335">
    <property type="entry name" value="Restrct_endonuc-II-like"/>
</dbReference>
<evidence type="ECO:0000256" key="3">
    <source>
        <dbReference type="ARBA" id="ARBA00022801"/>
    </source>
</evidence>
<name>A0A8A7KDW1_9FIRM</name>
<reference evidence="9" key="1">
    <citation type="submission" date="2019-12" db="EMBL/GenBank/DDBJ databases">
        <authorList>
            <person name="zhang j."/>
            <person name="sun C.M."/>
        </authorList>
    </citation>
    <scope>NUCLEOTIDE SEQUENCE</scope>
    <source>
        <strain evidence="9">NS-1</strain>
    </source>
</reference>
<keyword evidence="7" id="KW-0234">DNA repair</keyword>
<dbReference type="GO" id="GO:0005524">
    <property type="term" value="F:ATP binding"/>
    <property type="evidence" value="ECO:0007669"/>
    <property type="project" value="UniProtKB-KW"/>
</dbReference>
<dbReference type="Proteomes" id="UP000665020">
    <property type="component" value="Chromosome"/>
</dbReference>
<gene>
    <name evidence="9" type="ORF">GM661_06285</name>
</gene>
<dbReference type="InterPro" id="IPR011604">
    <property type="entry name" value="PDDEXK-like_dom_sf"/>
</dbReference>
<accession>A0A8A7KDW1</accession>
<keyword evidence="3" id="KW-0378">Hydrolase</keyword>
<sequence length="873" mass="102680">MKFSYLDYQEDLLARAVSSESPGVYVFDNFNNLLTARRYYQRPFLQEESIFLTMDDLKEKLFPTDRLILKEEKRSIFFYNLLTAEEKERLRIDNYFDVIDLAADFFKLYDEFNEYSISEIEEKIKLQDWQLEKYRILRQLRERYLSKMEDSNYTDQTLVFDFQNFDPAYFTAYREFILVNIINFTPVEKRLLAELEAAGKSVHLYLQIKWEDYNEENLQLNKLSLPEEIETEVKLYHSEEGLLQVANLLCYRELAYHGTQSLTVLDAAYNDSDYQRLLSSNRVKVKREISFIETKIYKFLESLYSILSAADLSHGFLKLEIKELLEACYFPEFCAHYRIDSNSLAALKGLAAEDYVYLTEDLIESNYHEDLAVFKLIFAEMRKIFTVKGLRELCSILEEIDFSILDDELFTDNITQYFDGLLELSSIEEIGLVDSWVNYFNSIPQGLFLLTINYLKFKKVILLDNKEKPLLEIEDLLSASHSRREELIITNASRGIIPSRTGGGFLLTEKQRAELGLPTNEERALRDKYYFFRHLFSSQRAVIYSLQNQDTNLTTSSFIEEIRLAYGLEINNLPITAWDYPTLIRSIFINEDDVLLKKLSARNRERDKLLIEEVDFPDDSYYLSYYKYQVLKDCFYKFYLSCIAQLEDEQFVFKKELSPRLLGIIVHEVFDKLITASSLANPPAIKEIRGIIEEKMAIYDLKINDYYKKYYEKILVGKIQDSIIYFFKVMGRRVNSNIRNIKTEWQIGGSKNTPFFQGDSFSLYLRGRIDLLLEFDDRKQIIDFKTGGSSLDQLDFYSLLLDEQSGSQVQVEKGIYSLMDERYLRGYPGGEMELADEITNNAKNLTVSEEYKASYKARCKDCIYLDICRVVIR</sequence>
<dbReference type="KEGG" id="ifn:GM661_06285"/>
<dbReference type="RefSeq" id="WP_230869241.1">
    <property type="nucleotide sequence ID" value="NZ_CP046640.1"/>
</dbReference>
<dbReference type="AlphaFoldDB" id="A0A8A7KDW1"/>
<evidence type="ECO:0000256" key="4">
    <source>
        <dbReference type="ARBA" id="ARBA00022806"/>
    </source>
</evidence>
<evidence type="ECO:0000256" key="7">
    <source>
        <dbReference type="ARBA" id="ARBA00023204"/>
    </source>
</evidence>
<evidence type="ECO:0000256" key="5">
    <source>
        <dbReference type="ARBA" id="ARBA00022840"/>
    </source>
</evidence>
<evidence type="ECO:0000256" key="2">
    <source>
        <dbReference type="ARBA" id="ARBA00022763"/>
    </source>
</evidence>
<dbReference type="Gene3D" id="3.90.320.10">
    <property type="match status" value="1"/>
</dbReference>
<keyword evidence="5" id="KW-0067">ATP-binding</keyword>
<dbReference type="GO" id="GO:0004386">
    <property type="term" value="F:helicase activity"/>
    <property type="evidence" value="ECO:0007669"/>
    <property type="project" value="UniProtKB-KW"/>
</dbReference>
<feature type="domain" description="PD-(D/E)XK endonuclease-like" evidence="8">
    <location>
        <begin position="623"/>
        <end position="869"/>
    </location>
</feature>
<dbReference type="EMBL" id="CP046640">
    <property type="protein sequence ID" value="QTL97619.1"/>
    <property type="molecule type" value="Genomic_DNA"/>
</dbReference>
<dbReference type="SUPFAM" id="SSF52980">
    <property type="entry name" value="Restriction endonuclease-like"/>
    <property type="match status" value="1"/>
</dbReference>
<dbReference type="GO" id="GO:0003677">
    <property type="term" value="F:DNA binding"/>
    <property type="evidence" value="ECO:0007669"/>
    <property type="project" value="UniProtKB-KW"/>
</dbReference>
<organism evidence="9 10">
    <name type="scientific">Iocasia fonsfrigidae</name>
    <dbReference type="NCBI Taxonomy" id="2682810"/>
    <lineage>
        <taxon>Bacteria</taxon>
        <taxon>Bacillati</taxon>
        <taxon>Bacillota</taxon>
        <taxon>Clostridia</taxon>
        <taxon>Halanaerobiales</taxon>
        <taxon>Halanaerobiaceae</taxon>
        <taxon>Iocasia</taxon>
    </lineage>
</organism>
<keyword evidence="4" id="KW-0347">Helicase</keyword>
<keyword evidence="10" id="KW-1185">Reference proteome</keyword>
<dbReference type="GO" id="GO:0006281">
    <property type="term" value="P:DNA repair"/>
    <property type="evidence" value="ECO:0007669"/>
    <property type="project" value="UniProtKB-KW"/>
</dbReference>
<proteinExistence type="predicted"/>
<keyword evidence="6" id="KW-0238">DNA-binding</keyword>
<evidence type="ECO:0000256" key="6">
    <source>
        <dbReference type="ARBA" id="ARBA00023125"/>
    </source>
</evidence>
<dbReference type="Pfam" id="PF12705">
    <property type="entry name" value="PDDEXK_1"/>
    <property type="match status" value="1"/>
</dbReference>
<keyword evidence="2" id="KW-0227">DNA damage</keyword>
<dbReference type="GO" id="GO:0016787">
    <property type="term" value="F:hydrolase activity"/>
    <property type="evidence" value="ECO:0007669"/>
    <property type="project" value="UniProtKB-KW"/>
</dbReference>